<reference evidence="2 3" key="1">
    <citation type="journal article" date="2012" name="Genome Biol.">
        <title>Genome and low-iron response of an oceanic diatom adapted to chronic iron limitation.</title>
        <authorList>
            <person name="Lommer M."/>
            <person name="Specht M."/>
            <person name="Roy A.S."/>
            <person name="Kraemer L."/>
            <person name="Andreson R."/>
            <person name="Gutowska M.A."/>
            <person name="Wolf J."/>
            <person name="Bergner S.V."/>
            <person name="Schilhabel M.B."/>
            <person name="Klostermeier U.C."/>
            <person name="Beiko R.G."/>
            <person name="Rosenstiel P."/>
            <person name="Hippler M."/>
            <person name="Laroche J."/>
        </authorList>
    </citation>
    <scope>NUCLEOTIDE SEQUENCE [LARGE SCALE GENOMIC DNA]</scope>
    <source>
        <strain evidence="2 3">CCMP1005</strain>
    </source>
</reference>
<dbReference type="InterPro" id="IPR027417">
    <property type="entry name" value="P-loop_NTPase"/>
</dbReference>
<dbReference type="EMBL" id="AGNL01018594">
    <property type="protein sequence ID" value="EJK62836.1"/>
    <property type="molecule type" value="Genomic_DNA"/>
</dbReference>
<accession>K0SPB8</accession>
<dbReference type="InterPro" id="IPR053259">
    <property type="entry name" value="Golvesin-related_Golgi"/>
</dbReference>
<feature type="non-terminal residue" evidence="2">
    <location>
        <position position="1"/>
    </location>
</feature>
<dbReference type="AlphaFoldDB" id="K0SPB8"/>
<evidence type="ECO:0000313" key="3">
    <source>
        <dbReference type="Proteomes" id="UP000266841"/>
    </source>
</evidence>
<evidence type="ECO:0000313" key="2">
    <source>
        <dbReference type="EMBL" id="EJK62836.1"/>
    </source>
</evidence>
<evidence type="ECO:0000256" key="1">
    <source>
        <dbReference type="SAM" id="MobiDB-lite"/>
    </source>
</evidence>
<protein>
    <submittedName>
        <fullName evidence="2">Uncharacterized protein</fullName>
    </submittedName>
</protein>
<keyword evidence="3" id="KW-1185">Reference proteome</keyword>
<feature type="region of interest" description="Disordered" evidence="1">
    <location>
        <begin position="45"/>
        <end position="70"/>
    </location>
</feature>
<proteinExistence type="predicted"/>
<dbReference type="Gene3D" id="3.40.50.300">
    <property type="entry name" value="P-loop containing nucleotide triphosphate hydrolases"/>
    <property type="match status" value="1"/>
</dbReference>
<dbReference type="PANTHER" id="PTHR32301">
    <property type="entry name" value="COUNTIN RECEPTOR CNR3-RELATED"/>
    <property type="match status" value="1"/>
</dbReference>
<dbReference type="PANTHER" id="PTHR32301:SF6">
    <property type="entry name" value="GOLVESIN-RELATED"/>
    <property type="match status" value="1"/>
</dbReference>
<feature type="compositionally biased region" description="Basic and acidic residues" evidence="1">
    <location>
        <begin position="60"/>
        <end position="70"/>
    </location>
</feature>
<dbReference type="Proteomes" id="UP000266841">
    <property type="component" value="Unassembled WGS sequence"/>
</dbReference>
<sequence length="469" mass="52227">LRLLTVALASCESVESRAGRIGRAGYVNVRLMRVREAGFIPTIPTGRRRGWPDTEDSEGLSDHQTARRKAEGQYYTHSSPSALLGSSGLTSVNDRQVTGVICGRLVALVAWGQTRDTDASAEADESSAVVPDVLHANDVSQEEENERPLWSTSPVGTDTSLNSRFNSFDTPSIPKSGGTSTKSLFECLGLTLASRVGGVARFGHADDSELQVFKPWSTRGNDSISKQNAKYINIDVSTSDGIMKGREMGLVPSGLVDVVFTTYQPLRPEPQGTTASHVQASCAKTRVKVFLPEVGARSLSTMGILPIRRAHFVHLPRVAKWENNYEPSWNDISIETWARKIDRDRNFLVRTLAGKTVKEVDEADLQVAKRTIAQRFIVGLSEEYDESLRRFGIMLNFKAKTTAQDRKRCYDKYLGAHGEKMNSNSHPKITETKQAFKIIAKHNFFDMQLYDYILKLFDEQKQVIDSYQQ</sequence>
<organism evidence="2 3">
    <name type="scientific">Thalassiosira oceanica</name>
    <name type="common">Marine diatom</name>
    <dbReference type="NCBI Taxonomy" id="159749"/>
    <lineage>
        <taxon>Eukaryota</taxon>
        <taxon>Sar</taxon>
        <taxon>Stramenopiles</taxon>
        <taxon>Ochrophyta</taxon>
        <taxon>Bacillariophyta</taxon>
        <taxon>Coscinodiscophyceae</taxon>
        <taxon>Thalassiosirophycidae</taxon>
        <taxon>Thalassiosirales</taxon>
        <taxon>Thalassiosiraceae</taxon>
        <taxon>Thalassiosira</taxon>
    </lineage>
</organism>
<gene>
    <name evidence="2" type="ORF">THAOC_16535</name>
</gene>
<comment type="caution">
    <text evidence="2">The sequence shown here is derived from an EMBL/GenBank/DDBJ whole genome shotgun (WGS) entry which is preliminary data.</text>
</comment>
<name>K0SPB8_THAOC</name>